<evidence type="ECO:0000256" key="3">
    <source>
        <dbReference type="RuleBase" id="RU369096"/>
    </source>
</evidence>
<dbReference type="GO" id="GO:0005681">
    <property type="term" value="C:spliceosomal complex"/>
    <property type="evidence" value="ECO:0007669"/>
    <property type="project" value="TreeGrafter"/>
</dbReference>
<dbReference type="GO" id="GO:0000398">
    <property type="term" value="P:mRNA splicing, via spliceosome"/>
    <property type="evidence" value="ECO:0007669"/>
    <property type="project" value="UniProtKB-UniRule"/>
</dbReference>
<comment type="caution">
    <text evidence="6">The sequence shown here is derived from an EMBL/GenBank/DDBJ whole genome shotgun (WGS) entry which is preliminary data.</text>
</comment>
<proteinExistence type="inferred from homology"/>
<comment type="function">
    <text evidence="3">RNA-binding protein involved in pre-mRNA splicing.</text>
</comment>
<dbReference type="InterPro" id="IPR000467">
    <property type="entry name" value="G_patch_dom"/>
</dbReference>
<protein>
    <recommendedName>
        <fullName evidence="3">G-patch domain and KOW motifs-containing protein</fullName>
    </recommendedName>
</protein>
<feature type="region of interest" description="Disordered" evidence="4">
    <location>
        <begin position="27"/>
        <end position="82"/>
    </location>
</feature>
<gene>
    <name evidence="6" type="primary">Gpkow_1</name>
    <name evidence="6" type="ORF">BOMGAR_R15369</name>
</gene>
<name>A0A7L1M941_BOMGA</name>
<evidence type="ECO:0000259" key="5">
    <source>
        <dbReference type="PROSITE" id="PS50174"/>
    </source>
</evidence>
<keyword evidence="7" id="KW-1185">Reference proteome</keyword>
<dbReference type="SMART" id="SM00443">
    <property type="entry name" value="G_patch"/>
    <property type="match status" value="1"/>
</dbReference>
<dbReference type="PANTHER" id="PTHR15818">
    <property type="entry name" value="G PATCH AND KOW-CONTAINING"/>
    <property type="match status" value="1"/>
</dbReference>
<dbReference type="EMBL" id="VXBU01009944">
    <property type="protein sequence ID" value="NXN83958.1"/>
    <property type="molecule type" value="Genomic_DNA"/>
</dbReference>
<comment type="similarity">
    <text evidence="3">Belongs to the MOS2 family.</text>
</comment>
<dbReference type="OrthoDB" id="5577072at2759"/>
<keyword evidence="2 3" id="KW-0539">Nucleus</keyword>
<feature type="non-terminal residue" evidence="6">
    <location>
        <position position="186"/>
    </location>
</feature>
<evidence type="ECO:0000313" key="6">
    <source>
        <dbReference type="EMBL" id="NXN83958.1"/>
    </source>
</evidence>
<evidence type="ECO:0000256" key="1">
    <source>
        <dbReference type="ARBA" id="ARBA00004123"/>
    </source>
</evidence>
<sequence>GPCVVPDAGGDTETGTDCLTAVEDQKLLSTQPAPPSPKELVIPLITPRHLRNPEPPRASTRPAAAIADTPSTDPTPAGAPADLPSVEAQAVEELLQEARQSLEQPEGSSGPPIAIPLQLPDKDVATGPLPTPQDYEAVPVGQFGLAMLRGMGWSQGQGIGRTFPRVVPPLEHRPRPRGLGLGAEGA</sequence>
<keyword evidence="3" id="KW-0508">mRNA splicing</keyword>
<dbReference type="PROSITE" id="PS50174">
    <property type="entry name" value="G_PATCH"/>
    <property type="match status" value="1"/>
</dbReference>
<evidence type="ECO:0000256" key="4">
    <source>
        <dbReference type="SAM" id="MobiDB-lite"/>
    </source>
</evidence>
<dbReference type="InterPro" id="IPR045166">
    <property type="entry name" value="Spp2-like"/>
</dbReference>
<comment type="subcellular location">
    <subcellularLocation>
        <location evidence="1 3">Nucleus</location>
    </subcellularLocation>
</comment>
<dbReference type="AlphaFoldDB" id="A0A7L1M941"/>
<dbReference type="Proteomes" id="UP000532545">
    <property type="component" value="Unassembled WGS sequence"/>
</dbReference>
<feature type="region of interest" description="Disordered" evidence="4">
    <location>
        <begin position="164"/>
        <end position="186"/>
    </location>
</feature>
<reference evidence="6 7" key="1">
    <citation type="submission" date="2019-09" db="EMBL/GenBank/DDBJ databases">
        <title>Bird 10,000 Genomes (B10K) Project - Family phase.</title>
        <authorList>
            <person name="Zhang G."/>
        </authorList>
    </citation>
    <scope>NUCLEOTIDE SEQUENCE [LARGE SCALE GENOMIC DNA]</scope>
    <source>
        <strain evidence="6">B10K-DU-002-23</strain>
        <tissue evidence="6">Muscle</tissue>
    </source>
</reference>
<organism evidence="6 7">
    <name type="scientific">Bombycilla garrulus</name>
    <name type="common">Bohemian waxwing</name>
    <name type="synonym">Lanius garrulus</name>
    <dbReference type="NCBI Taxonomy" id="125297"/>
    <lineage>
        <taxon>Eukaryota</taxon>
        <taxon>Metazoa</taxon>
        <taxon>Chordata</taxon>
        <taxon>Craniata</taxon>
        <taxon>Vertebrata</taxon>
        <taxon>Euteleostomi</taxon>
        <taxon>Archelosauria</taxon>
        <taxon>Archosauria</taxon>
        <taxon>Dinosauria</taxon>
        <taxon>Saurischia</taxon>
        <taxon>Theropoda</taxon>
        <taxon>Coelurosauria</taxon>
        <taxon>Aves</taxon>
        <taxon>Neognathae</taxon>
        <taxon>Neoaves</taxon>
        <taxon>Telluraves</taxon>
        <taxon>Australaves</taxon>
        <taxon>Passeriformes</taxon>
        <taxon>Bombycillidae</taxon>
        <taxon>Bombycilla</taxon>
    </lineage>
</organism>
<evidence type="ECO:0000256" key="2">
    <source>
        <dbReference type="ARBA" id="ARBA00023242"/>
    </source>
</evidence>
<dbReference type="PANTHER" id="PTHR15818:SF2">
    <property type="entry name" value="G-PATCH DOMAIN AND KOW MOTIFS-CONTAINING PROTEIN"/>
    <property type="match status" value="1"/>
</dbReference>
<evidence type="ECO:0000313" key="7">
    <source>
        <dbReference type="Proteomes" id="UP000532545"/>
    </source>
</evidence>
<dbReference type="Pfam" id="PF12656">
    <property type="entry name" value="G-patch_2"/>
    <property type="match status" value="1"/>
</dbReference>
<accession>A0A7L1M941</accession>
<keyword evidence="3" id="KW-0507">mRNA processing</keyword>
<dbReference type="InterPro" id="IPR026822">
    <property type="entry name" value="Spp2/MOS2_G-patch"/>
</dbReference>
<feature type="non-terminal residue" evidence="6">
    <location>
        <position position="1"/>
    </location>
</feature>
<dbReference type="GO" id="GO:0003676">
    <property type="term" value="F:nucleic acid binding"/>
    <property type="evidence" value="ECO:0007669"/>
    <property type="project" value="InterPro"/>
</dbReference>
<feature type="domain" description="G-patch" evidence="5">
    <location>
        <begin position="140"/>
        <end position="186"/>
    </location>
</feature>